<evidence type="ECO:0000313" key="2">
    <source>
        <dbReference type="Proteomes" id="UP000002043"/>
    </source>
</evidence>
<dbReference type="KEGG" id="tal:Thal_0943"/>
<gene>
    <name evidence="1" type="ordered locus">Thal_0943</name>
</gene>
<dbReference type="Proteomes" id="UP000002043">
    <property type="component" value="Chromosome"/>
</dbReference>
<accession>D3SLE5</accession>
<dbReference type="OrthoDB" id="13642at2"/>
<name>D3SLE5_THEAH</name>
<proteinExistence type="predicted"/>
<protein>
    <submittedName>
        <fullName evidence="1">Uncharacterized protein</fullName>
    </submittedName>
</protein>
<evidence type="ECO:0000313" key="1">
    <source>
        <dbReference type="EMBL" id="ADC89575.1"/>
    </source>
</evidence>
<sequence>MKVLFVLYSDLLKRVDLQDKLEKELELVKKLIGPDSVYATITSEMKHFFDIFPDLVFIRNDKGTFIYGAYKGLRKLRGNAVLLIDGGVSLTKHKLAEFIRRGKKNILCTGLALIKLVDLDYIIRTMERYKDGDASLSHIMEEVKREYGIDYEMLQEV</sequence>
<organism evidence="1 2">
    <name type="scientific">Thermocrinis albus (strain DSM 14484 / JCM 11386 / HI 11/12)</name>
    <dbReference type="NCBI Taxonomy" id="638303"/>
    <lineage>
        <taxon>Bacteria</taxon>
        <taxon>Pseudomonadati</taxon>
        <taxon>Aquificota</taxon>
        <taxon>Aquificia</taxon>
        <taxon>Aquificales</taxon>
        <taxon>Aquificaceae</taxon>
        <taxon>Thermocrinis</taxon>
    </lineage>
</organism>
<dbReference type="AlphaFoldDB" id="D3SLE5"/>
<dbReference type="STRING" id="638303.Thal_0943"/>
<reference evidence="2" key="1">
    <citation type="journal article" date="2010" name="Stand. Genomic Sci.">
        <title>Complete genome sequence of Thermocrinis albus type strain (HI 11/12T).</title>
        <authorList>
            <person name="Wirth R."/>
            <person name="Sikorski J."/>
            <person name="Brambilla E."/>
            <person name="Misra M."/>
            <person name="Lapidus A."/>
            <person name="Copeland A."/>
            <person name="Nolan M."/>
            <person name="Lucas S."/>
            <person name="Chen F."/>
            <person name="Tice H."/>
            <person name="Cheng J.F."/>
            <person name="Han C."/>
            <person name="Detter J.C."/>
            <person name="Tapia R."/>
            <person name="Bruce D."/>
            <person name="Goodwin L."/>
            <person name="Pitluck S."/>
            <person name="Pati A."/>
            <person name="Anderson I."/>
            <person name="Ivanova N."/>
            <person name="Mavromatis K."/>
            <person name="Mikhailova N."/>
            <person name="Chen A."/>
            <person name="Palaniappan K."/>
            <person name="Bilek Y."/>
            <person name="Hader T."/>
            <person name="Land M."/>
            <person name="Hauser L."/>
            <person name="Chang Y.J."/>
            <person name="Jeffries C.D."/>
            <person name="Tindall B.J."/>
            <person name="Rohde M."/>
            <person name="Goker M."/>
            <person name="Bristow J."/>
            <person name="Eisen J.A."/>
            <person name="Markowitz V."/>
            <person name="Hugenholtz P."/>
            <person name="Kyrpides N.C."/>
            <person name="Klenk H.P."/>
        </authorList>
    </citation>
    <scope>NUCLEOTIDE SEQUENCE [LARGE SCALE GENOMIC DNA]</scope>
    <source>
        <strain evidence="2">DSM 14484 / JCM 11386 / HI 11/12</strain>
    </source>
</reference>
<dbReference type="HOGENOM" id="CLU_1703412_0_0_0"/>
<keyword evidence="2" id="KW-1185">Reference proteome</keyword>
<dbReference type="EMBL" id="CP001931">
    <property type="protein sequence ID" value="ADC89575.1"/>
    <property type="molecule type" value="Genomic_DNA"/>
</dbReference>
<dbReference type="RefSeq" id="WP_012991981.1">
    <property type="nucleotide sequence ID" value="NC_013894.1"/>
</dbReference>